<dbReference type="InterPro" id="IPR036397">
    <property type="entry name" value="RNaseH_sf"/>
</dbReference>
<dbReference type="Gene3D" id="3.30.420.10">
    <property type="entry name" value="Ribonuclease H-like superfamily/Ribonuclease H"/>
    <property type="match status" value="1"/>
</dbReference>
<keyword evidence="2" id="KW-1185">Reference proteome</keyword>
<dbReference type="Proteomes" id="UP001148838">
    <property type="component" value="Unassembled WGS sequence"/>
</dbReference>
<organism evidence="1 2">
    <name type="scientific">Periplaneta americana</name>
    <name type="common">American cockroach</name>
    <name type="synonym">Blatta americana</name>
    <dbReference type="NCBI Taxonomy" id="6978"/>
    <lineage>
        <taxon>Eukaryota</taxon>
        <taxon>Metazoa</taxon>
        <taxon>Ecdysozoa</taxon>
        <taxon>Arthropoda</taxon>
        <taxon>Hexapoda</taxon>
        <taxon>Insecta</taxon>
        <taxon>Pterygota</taxon>
        <taxon>Neoptera</taxon>
        <taxon>Polyneoptera</taxon>
        <taxon>Dictyoptera</taxon>
        <taxon>Blattodea</taxon>
        <taxon>Blattoidea</taxon>
        <taxon>Blattidae</taxon>
        <taxon>Blattinae</taxon>
        <taxon>Periplaneta</taxon>
    </lineage>
</organism>
<comment type="caution">
    <text evidence="1">The sequence shown here is derived from an EMBL/GenBank/DDBJ whole genome shotgun (WGS) entry which is preliminary data.</text>
</comment>
<name>A0ABQ8SKG9_PERAM</name>
<evidence type="ECO:0000313" key="1">
    <source>
        <dbReference type="EMBL" id="KAJ4434222.1"/>
    </source>
</evidence>
<dbReference type="EMBL" id="JAJSOF020000025">
    <property type="protein sequence ID" value="KAJ4434222.1"/>
    <property type="molecule type" value="Genomic_DNA"/>
</dbReference>
<sequence length="221" mass="25260">MPCPSRTFGFNVPNYVRCPHRRKSQLVRSGDRAGHRISPYLKIPLFGNKALKVSIEIRAVCAKTSTPTSRILAITIVSYSRNFCPVSIDREVQTGVTHWFRFQAADQDTKVDPTFAREHVHKEENWWDVVMFADESKFNVFGSDGQQYVWYKKMKISEKESVANSETRCGQRHVKRVAANSSSGPWLLRKNLSTEMSDDVVLIATDCAVNVYYDYDVKLGE</sequence>
<accession>A0ABQ8SKG9</accession>
<proteinExistence type="predicted"/>
<gene>
    <name evidence="1" type="ORF">ANN_22770</name>
</gene>
<evidence type="ECO:0000313" key="2">
    <source>
        <dbReference type="Proteomes" id="UP001148838"/>
    </source>
</evidence>
<reference evidence="1 2" key="1">
    <citation type="journal article" date="2022" name="Allergy">
        <title>Genome assembly and annotation of Periplaneta americana reveal a comprehensive cockroach allergen profile.</title>
        <authorList>
            <person name="Wang L."/>
            <person name="Xiong Q."/>
            <person name="Saelim N."/>
            <person name="Wang L."/>
            <person name="Nong W."/>
            <person name="Wan A.T."/>
            <person name="Shi M."/>
            <person name="Liu X."/>
            <person name="Cao Q."/>
            <person name="Hui J.H.L."/>
            <person name="Sookrung N."/>
            <person name="Leung T.F."/>
            <person name="Tungtrongchitr A."/>
            <person name="Tsui S.K.W."/>
        </authorList>
    </citation>
    <scope>NUCLEOTIDE SEQUENCE [LARGE SCALE GENOMIC DNA]</scope>
    <source>
        <strain evidence="1">PWHHKU_190912</strain>
    </source>
</reference>
<protein>
    <submittedName>
        <fullName evidence="1">Uncharacterized protein</fullName>
    </submittedName>
</protein>